<dbReference type="GO" id="GO:0005524">
    <property type="term" value="F:ATP binding"/>
    <property type="evidence" value="ECO:0007669"/>
    <property type="project" value="UniProtKB-KW"/>
</dbReference>
<keyword evidence="4 6" id="KW-0418">Kinase</keyword>
<dbReference type="GO" id="GO:0005737">
    <property type="term" value="C:cytoplasm"/>
    <property type="evidence" value="ECO:0007669"/>
    <property type="project" value="UniProtKB-SubCell"/>
</dbReference>
<comment type="subcellular location">
    <subcellularLocation>
        <location evidence="6">Cytoplasm</location>
    </subcellularLocation>
</comment>
<dbReference type="PANTHER" id="PTHR21060:SF15">
    <property type="entry name" value="ACETATE KINASE-RELATED"/>
    <property type="match status" value="1"/>
</dbReference>
<dbReference type="GO" id="GO:0006083">
    <property type="term" value="P:acetate metabolic process"/>
    <property type="evidence" value="ECO:0007669"/>
    <property type="project" value="TreeGrafter"/>
</dbReference>
<feature type="site" description="Transition state stabilizer" evidence="6">
    <location>
        <position position="178"/>
    </location>
</feature>
<feature type="site" description="Transition state stabilizer" evidence="6">
    <location>
        <position position="239"/>
    </location>
</feature>
<dbReference type="Proteomes" id="UP000195378">
    <property type="component" value="Chromosome"/>
</dbReference>
<feature type="binding site" evidence="6">
    <location>
        <begin position="206"/>
        <end position="210"/>
    </location>
    <ligand>
        <name>ATP</name>
        <dbReference type="ChEBI" id="CHEBI:30616"/>
    </ligand>
</feature>
<keyword evidence="3 6" id="KW-0547">Nucleotide-binding</keyword>
<feature type="binding site" evidence="6">
    <location>
        <position position="89"/>
    </location>
    <ligand>
        <name>substrate</name>
    </ligand>
</feature>
<dbReference type="AlphaFoldDB" id="A0A089QCF7"/>
<keyword evidence="5 6" id="KW-0067">ATP-binding</keyword>
<evidence type="ECO:0000256" key="3">
    <source>
        <dbReference type="ARBA" id="ARBA00022741"/>
    </source>
</evidence>
<reference evidence="10 13" key="2">
    <citation type="submission" date="2016-05" db="EMBL/GenBank/DDBJ databases">
        <authorList>
            <person name="Lee J.-Y."/>
            <person name="Kim E.B."/>
            <person name="Choi Y.-J."/>
        </authorList>
    </citation>
    <scope>NUCLEOTIDE SEQUENCE [LARGE SCALE GENOMIC DNA]</scope>
    <source>
        <strain evidence="10 13">KLA006</strain>
    </source>
</reference>
<dbReference type="Proteomes" id="UP000218139">
    <property type="component" value="Unassembled WGS sequence"/>
</dbReference>
<evidence type="ECO:0000256" key="4">
    <source>
        <dbReference type="ARBA" id="ARBA00022777"/>
    </source>
</evidence>
<evidence type="ECO:0000313" key="13">
    <source>
        <dbReference type="Proteomes" id="UP000218139"/>
    </source>
</evidence>
<comment type="function">
    <text evidence="6">Catalyzes the formation of acetyl phosphate from acetate and ATP. Can also catalyze the reverse reaction.</text>
</comment>
<dbReference type="InterPro" id="IPR000890">
    <property type="entry name" value="Aliphatic_acid_kin_short-chain"/>
</dbReference>
<comment type="cofactor">
    <cofactor evidence="6">
        <name>Mg(2+)</name>
        <dbReference type="ChEBI" id="CHEBI:18420"/>
    </cofactor>
    <cofactor evidence="6">
        <name>Mn(2+)</name>
        <dbReference type="ChEBI" id="CHEBI:29035"/>
    </cofactor>
    <text evidence="6">Mg(2+). Can also accept Mn(2+).</text>
</comment>
<dbReference type="PANTHER" id="PTHR21060">
    <property type="entry name" value="ACETATE KINASE"/>
    <property type="match status" value="1"/>
</dbReference>
<dbReference type="EMBL" id="CP020858">
    <property type="protein sequence ID" value="ARU19112.1"/>
    <property type="molecule type" value="Genomic_DNA"/>
</dbReference>
<dbReference type="CDD" id="cd24010">
    <property type="entry name" value="ASKHA_NBD_AcK_PK"/>
    <property type="match status" value="1"/>
</dbReference>
<reference evidence="9 12" key="3">
    <citation type="submission" date="2017-04" db="EMBL/GenBank/DDBJ databases">
        <title>Complete genome sequence of Lactobacillus salivarius ZLS006, a probiotic strain isolated from healthy piglet.</title>
        <authorList>
            <person name="Zhang D."/>
        </authorList>
    </citation>
    <scope>NUCLEOTIDE SEQUENCE [LARGE SCALE GENOMIC DNA]</scope>
    <source>
        <strain evidence="9 12">ZLS006</strain>
    </source>
</reference>
<evidence type="ECO:0000256" key="2">
    <source>
        <dbReference type="ARBA" id="ARBA00022679"/>
    </source>
</evidence>
<dbReference type="PRINTS" id="PR00471">
    <property type="entry name" value="ACETATEKNASE"/>
</dbReference>
<feature type="binding site" evidence="6">
    <location>
        <position position="8"/>
    </location>
    <ligand>
        <name>Mg(2+)</name>
        <dbReference type="ChEBI" id="CHEBI:18420"/>
    </ligand>
</feature>
<name>A0A089QCF7_9LACO</name>
<dbReference type="Gene3D" id="3.30.420.40">
    <property type="match status" value="2"/>
</dbReference>
<dbReference type="PROSITE" id="PS01076">
    <property type="entry name" value="ACETATE_KINASE_2"/>
    <property type="match status" value="1"/>
</dbReference>
<evidence type="ECO:0000313" key="9">
    <source>
        <dbReference type="EMBL" id="ARU19112.1"/>
    </source>
</evidence>
<evidence type="ECO:0000313" key="12">
    <source>
        <dbReference type="Proteomes" id="UP000195378"/>
    </source>
</evidence>
<dbReference type="Pfam" id="PF00871">
    <property type="entry name" value="Acetate_kinase"/>
    <property type="match status" value="1"/>
</dbReference>
<proteinExistence type="inferred from homology"/>
<reference evidence="8 11" key="1">
    <citation type="journal article" date="2014" name="BMC Genomics">
        <title>Unusual genome complexity in Lactobacillus salivarius JCM1046.</title>
        <authorList>
            <person name="Raftis E.J."/>
            <person name="Forde B.M."/>
            <person name="Claesson M.J."/>
            <person name="O'Toole P.W."/>
        </authorList>
    </citation>
    <scope>NUCLEOTIDE SEQUENCE [LARGE SCALE GENOMIC DNA]</scope>
    <source>
        <strain evidence="8 11">JCM1046</strain>
    </source>
</reference>
<dbReference type="InterPro" id="IPR043129">
    <property type="entry name" value="ATPase_NBD"/>
</dbReference>
<keyword evidence="6" id="KW-0963">Cytoplasm</keyword>
<evidence type="ECO:0000313" key="8">
    <source>
        <dbReference type="EMBL" id="AIR10779.1"/>
    </source>
</evidence>
<evidence type="ECO:0000256" key="1">
    <source>
        <dbReference type="ARBA" id="ARBA00008748"/>
    </source>
</evidence>
<accession>A0A089QCF7</accession>
<evidence type="ECO:0000256" key="6">
    <source>
        <dbReference type="HAMAP-Rule" id="MF_00020"/>
    </source>
</evidence>
<dbReference type="EC" id="2.7.2.1" evidence="6"/>
<keyword evidence="6" id="KW-0479">Metal-binding</keyword>
<feature type="binding site" evidence="6">
    <location>
        <position position="381"/>
    </location>
    <ligand>
        <name>Mg(2+)</name>
        <dbReference type="ChEBI" id="CHEBI:18420"/>
    </ligand>
</feature>
<keyword evidence="2 6" id="KW-0808">Transferase</keyword>
<comment type="catalytic activity">
    <reaction evidence="6">
        <text>acetate + ATP = acetyl phosphate + ADP</text>
        <dbReference type="Rhea" id="RHEA:11352"/>
        <dbReference type="ChEBI" id="CHEBI:22191"/>
        <dbReference type="ChEBI" id="CHEBI:30089"/>
        <dbReference type="ChEBI" id="CHEBI:30616"/>
        <dbReference type="ChEBI" id="CHEBI:456216"/>
        <dbReference type="EC" id="2.7.2.1"/>
    </reaction>
</comment>
<dbReference type="UniPathway" id="UPA00340">
    <property type="reaction ID" value="UER00458"/>
</dbReference>
<feature type="active site" description="Proton donor/acceptor" evidence="6">
    <location>
        <position position="146"/>
    </location>
</feature>
<evidence type="ECO:0000256" key="5">
    <source>
        <dbReference type="ARBA" id="ARBA00022840"/>
    </source>
</evidence>
<dbReference type="NCBIfam" id="TIGR00016">
    <property type="entry name" value="ackA"/>
    <property type="match status" value="1"/>
</dbReference>
<sequence length="397" mass="44020">MEKILSINSGSSSLKFKLFAMPDEKVLAKGLFDRIGIDNSRVTIKYDGKKYDEQRELKDHNQAVHVLLSLFKELKLINDFNEITGVGHRVVAGGEYFDKSVIVDEDVMNKIDELAEYAPLHNPAELVGIRVFKELLPNAVSVAVFDTAYHQTMPKTNYMYSIPYEWYEKYHVRKYGAHGTSHRYVAHEAAKLLDKPFEDLKIITCHLGAGASICATMNGKSFDTSMGFTPLAGITMATRAGDIDASLVSFMMEKLQINSSEMIDILNHKAGLIGISGVSSDMRDVLAAADDNERAQLAVDIFVKNVVKYIGSYIAEMGGVDTIVFTAGIGENSTPIRKLVMERLAYLGITIDEEENSKYGSAGVISGEDSTIKVLRIPTNEELMIARDVQKLEKEVK</sequence>
<keyword evidence="6" id="KW-0460">Magnesium</keyword>
<dbReference type="PIRSF" id="PIRSF000722">
    <property type="entry name" value="Acetate_prop_kin"/>
    <property type="match status" value="1"/>
</dbReference>
<dbReference type="Proteomes" id="UP000029488">
    <property type="component" value="Chromosome"/>
</dbReference>
<comment type="pathway">
    <text evidence="6">Metabolic intermediate biosynthesis; acetyl-CoA biosynthesis; acetyl-CoA from acetate: step 1/2.</text>
</comment>
<organism evidence="8 11">
    <name type="scientific">Ligilactobacillus salivarius</name>
    <dbReference type="NCBI Taxonomy" id="1624"/>
    <lineage>
        <taxon>Bacteria</taxon>
        <taxon>Bacillati</taxon>
        <taxon>Bacillota</taxon>
        <taxon>Bacilli</taxon>
        <taxon>Lactobacillales</taxon>
        <taxon>Lactobacillaceae</taxon>
        <taxon>Ligilactobacillus</taxon>
    </lineage>
</organism>
<dbReference type="GO" id="GO:0000287">
    <property type="term" value="F:magnesium ion binding"/>
    <property type="evidence" value="ECO:0007669"/>
    <property type="project" value="UniProtKB-UniRule"/>
</dbReference>
<dbReference type="EMBL" id="CP007646">
    <property type="protein sequence ID" value="AIR10779.1"/>
    <property type="molecule type" value="Genomic_DNA"/>
</dbReference>
<dbReference type="EMBL" id="LXZO01000105">
    <property type="protein sequence ID" value="PAY45440.1"/>
    <property type="molecule type" value="Genomic_DNA"/>
</dbReference>
<comment type="similarity">
    <text evidence="1 6 7">Belongs to the acetokinase family.</text>
</comment>
<protein>
    <recommendedName>
        <fullName evidence="6">Acetate kinase</fullName>
        <ecNumber evidence="6">2.7.2.1</ecNumber>
    </recommendedName>
    <alternativeName>
        <fullName evidence="6">Acetokinase</fullName>
    </alternativeName>
</protein>
<dbReference type="InterPro" id="IPR004372">
    <property type="entry name" value="Ac/propionate_kinase"/>
</dbReference>
<dbReference type="InterPro" id="IPR023865">
    <property type="entry name" value="Aliphatic_acid_kinase_CS"/>
</dbReference>
<gene>
    <name evidence="6 8" type="primary">ackA</name>
    <name evidence="10" type="ORF">A8C52_09370</name>
    <name evidence="9" type="ORF">B7R82_03535</name>
    <name evidence="8" type="ORF">LSJ_1106c</name>
</gene>
<evidence type="ECO:0000313" key="11">
    <source>
        <dbReference type="Proteomes" id="UP000029488"/>
    </source>
</evidence>
<evidence type="ECO:0000313" key="10">
    <source>
        <dbReference type="EMBL" id="PAY45440.1"/>
    </source>
</evidence>
<dbReference type="RefSeq" id="WP_034982355.1">
    <property type="nucleotide sequence ID" value="NZ_CP007646.1"/>
</dbReference>
<feature type="binding site" evidence="6">
    <location>
        <begin position="281"/>
        <end position="283"/>
    </location>
    <ligand>
        <name>ATP</name>
        <dbReference type="ChEBI" id="CHEBI:30616"/>
    </ligand>
</feature>
<dbReference type="GO" id="GO:0006085">
    <property type="term" value="P:acetyl-CoA biosynthetic process"/>
    <property type="evidence" value="ECO:0007669"/>
    <property type="project" value="UniProtKB-UniRule"/>
</dbReference>
<dbReference type="PROSITE" id="PS01075">
    <property type="entry name" value="ACETATE_KINASE_1"/>
    <property type="match status" value="1"/>
</dbReference>
<dbReference type="GO" id="GO:0008776">
    <property type="term" value="F:acetate kinase activity"/>
    <property type="evidence" value="ECO:0007669"/>
    <property type="project" value="UniProtKB-UniRule"/>
</dbReference>
<comment type="subunit">
    <text evidence="6">Homodimer.</text>
</comment>
<evidence type="ECO:0000256" key="7">
    <source>
        <dbReference type="RuleBase" id="RU003835"/>
    </source>
</evidence>
<dbReference type="HAMAP" id="MF_00020">
    <property type="entry name" value="Acetate_kinase"/>
    <property type="match status" value="1"/>
</dbReference>
<feature type="binding site" evidence="6">
    <location>
        <begin position="328"/>
        <end position="332"/>
    </location>
    <ligand>
        <name>ATP</name>
        <dbReference type="ChEBI" id="CHEBI:30616"/>
    </ligand>
</feature>
<feature type="binding site" evidence="6">
    <location>
        <position position="15"/>
    </location>
    <ligand>
        <name>ATP</name>
        <dbReference type="ChEBI" id="CHEBI:30616"/>
    </ligand>
</feature>
<dbReference type="SUPFAM" id="SSF53067">
    <property type="entry name" value="Actin-like ATPase domain"/>
    <property type="match status" value="2"/>
</dbReference>
<dbReference type="KEGG" id="lsj:LSJ_1106c"/>